<organism evidence="2">
    <name type="scientific">Symploca sp. SIO1C4</name>
    <dbReference type="NCBI Taxonomy" id="2607765"/>
    <lineage>
        <taxon>Bacteria</taxon>
        <taxon>Bacillati</taxon>
        <taxon>Cyanobacteriota</taxon>
        <taxon>Cyanophyceae</taxon>
        <taxon>Coleofasciculales</taxon>
        <taxon>Coleofasciculaceae</taxon>
        <taxon>Symploca</taxon>
    </lineage>
</organism>
<sequence>MLVIVLIFNVLISLLCLYVAWQVWNLRQALANAAEIMTAAERSVYNVLHNAPDAIEKGQLGADRLRHSYQRLELQIKQIRQVLMLLGLVNSIWRSTVNSVSTSKVSSRHKPLKSSPEEKYSSEQLHNLKRHRQLRKRKGHGSR</sequence>
<name>A0A6B3N5G2_9CYAN</name>
<evidence type="ECO:0000313" key="2">
    <source>
        <dbReference type="EMBL" id="NER28369.1"/>
    </source>
</evidence>
<dbReference type="AlphaFoldDB" id="A0A6B3N5G2"/>
<accession>A0A6B3N5G2</accession>
<dbReference type="EMBL" id="JAAHFQ010000204">
    <property type="protein sequence ID" value="NER28369.1"/>
    <property type="molecule type" value="Genomic_DNA"/>
</dbReference>
<feature type="region of interest" description="Disordered" evidence="1">
    <location>
        <begin position="98"/>
        <end position="143"/>
    </location>
</feature>
<evidence type="ECO:0000256" key="1">
    <source>
        <dbReference type="SAM" id="MobiDB-lite"/>
    </source>
</evidence>
<comment type="caution">
    <text evidence="2">The sequence shown here is derived from an EMBL/GenBank/DDBJ whole genome shotgun (WGS) entry which is preliminary data.</text>
</comment>
<feature type="compositionally biased region" description="Basic residues" evidence="1">
    <location>
        <begin position="127"/>
        <end position="143"/>
    </location>
</feature>
<gene>
    <name evidence="2" type="ORF">F6J89_12230</name>
</gene>
<protein>
    <submittedName>
        <fullName evidence="2">Uncharacterized protein</fullName>
    </submittedName>
</protein>
<proteinExistence type="predicted"/>
<reference evidence="2" key="1">
    <citation type="submission" date="2019-11" db="EMBL/GenBank/DDBJ databases">
        <title>Genomic insights into an expanded diversity of filamentous marine cyanobacteria reveals the extraordinary biosynthetic potential of Moorea and Okeania.</title>
        <authorList>
            <person name="Ferreira Leao T."/>
            <person name="Wang M."/>
            <person name="Moss N."/>
            <person name="Da Silva R."/>
            <person name="Sanders J."/>
            <person name="Nurk S."/>
            <person name="Gurevich A."/>
            <person name="Humphrey G."/>
            <person name="Reher R."/>
            <person name="Zhu Q."/>
            <person name="Belda-Ferre P."/>
            <person name="Glukhov E."/>
            <person name="Rex R."/>
            <person name="Dorrestein P.C."/>
            <person name="Knight R."/>
            <person name="Pevzner P."/>
            <person name="Gerwick W.H."/>
            <person name="Gerwick L."/>
        </authorList>
    </citation>
    <scope>NUCLEOTIDE SEQUENCE</scope>
    <source>
        <strain evidence="2">SIO1C4</strain>
    </source>
</reference>